<dbReference type="STRING" id="444597.BST26_14735"/>
<keyword evidence="1" id="KW-0238">DNA-binding</keyword>
<sequence>MSTDVPSGRDEVSAAVLAAAAELFAERGPSATSIRDVAARAKVNHGLVHRHFGSKEKLVGAVLDHLAAELNTLLDAGAPEADIDRALDRQARVVVRALMDGYPVGELQSSFPNIARLLDRVSPGVDDLSARVAAANLLATQIGWRLVGPYLVTALGLEELSEEQLRAAIKGPWPKVNLP</sequence>
<dbReference type="GO" id="GO:0000976">
    <property type="term" value="F:transcription cis-regulatory region binding"/>
    <property type="evidence" value="ECO:0007669"/>
    <property type="project" value="TreeGrafter"/>
</dbReference>
<protein>
    <submittedName>
        <fullName evidence="2">TetR family transcriptional regulator</fullName>
    </submittedName>
</protein>
<dbReference type="Gene3D" id="1.10.357.10">
    <property type="entry name" value="Tetracycline Repressor, domain 2"/>
    <property type="match status" value="1"/>
</dbReference>
<dbReference type="GO" id="GO:0003700">
    <property type="term" value="F:DNA-binding transcription factor activity"/>
    <property type="evidence" value="ECO:0007669"/>
    <property type="project" value="TreeGrafter"/>
</dbReference>
<dbReference type="OrthoDB" id="3210235at2"/>
<gene>
    <name evidence="2" type="ORF">BST26_14735</name>
</gene>
<dbReference type="InterPro" id="IPR050109">
    <property type="entry name" value="HTH-type_TetR-like_transc_reg"/>
</dbReference>
<dbReference type="SUPFAM" id="SSF46689">
    <property type="entry name" value="Homeodomain-like"/>
    <property type="match status" value="1"/>
</dbReference>
<dbReference type="RefSeq" id="WP_083031952.1">
    <property type="nucleotide sequence ID" value="NZ_AP022618.1"/>
</dbReference>
<dbReference type="Pfam" id="PF00440">
    <property type="entry name" value="TetR_N"/>
    <property type="match status" value="1"/>
</dbReference>
<dbReference type="PROSITE" id="PS50977">
    <property type="entry name" value="HTH_TETR_2"/>
    <property type="match status" value="1"/>
</dbReference>
<evidence type="ECO:0000313" key="2">
    <source>
        <dbReference type="EMBL" id="ORA68082.1"/>
    </source>
</evidence>
<name>A0A1X0D7D8_9MYCO</name>
<dbReference type="EMBL" id="MVHS01000038">
    <property type="protein sequence ID" value="ORA68082.1"/>
    <property type="molecule type" value="Genomic_DNA"/>
</dbReference>
<dbReference type="InterPro" id="IPR001647">
    <property type="entry name" value="HTH_TetR"/>
</dbReference>
<evidence type="ECO:0000313" key="3">
    <source>
        <dbReference type="Proteomes" id="UP000192801"/>
    </source>
</evidence>
<dbReference type="PANTHER" id="PTHR30055">
    <property type="entry name" value="HTH-TYPE TRANSCRIPTIONAL REGULATOR RUTR"/>
    <property type="match status" value="1"/>
</dbReference>
<dbReference type="AlphaFoldDB" id="A0A1X0D7D8"/>
<evidence type="ECO:0000256" key="1">
    <source>
        <dbReference type="ARBA" id="ARBA00023125"/>
    </source>
</evidence>
<dbReference type="PRINTS" id="PR00455">
    <property type="entry name" value="HTHTETR"/>
</dbReference>
<comment type="caution">
    <text evidence="2">The sequence shown here is derived from an EMBL/GenBank/DDBJ whole genome shotgun (WGS) entry which is preliminary data.</text>
</comment>
<dbReference type="Proteomes" id="UP000192801">
    <property type="component" value="Unassembled WGS sequence"/>
</dbReference>
<accession>A0A1X0D7D8</accession>
<organism evidence="2 3">
    <name type="scientific">Mycolicibacterium insubricum</name>
    <dbReference type="NCBI Taxonomy" id="444597"/>
    <lineage>
        <taxon>Bacteria</taxon>
        <taxon>Bacillati</taxon>
        <taxon>Actinomycetota</taxon>
        <taxon>Actinomycetes</taxon>
        <taxon>Mycobacteriales</taxon>
        <taxon>Mycobacteriaceae</taxon>
        <taxon>Mycolicibacterium</taxon>
    </lineage>
</organism>
<dbReference type="InterPro" id="IPR009057">
    <property type="entry name" value="Homeodomain-like_sf"/>
</dbReference>
<proteinExistence type="predicted"/>
<dbReference type="PROSITE" id="PS01081">
    <property type="entry name" value="HTH_TETR_1"/>
    <property type="match status" value="1"/>
</dbReference>
<dbReference type="PANTHER" id="PTHR30055:SF153">
    <property type="entry name" value="HTH-TYPE TRANSCRIPTIONAL REPRESSOR RV3405C"/>
    <property type="match status" value="1"/>
</dbReference>
<dbReference type="InterPro" id="IPR023772">
    <property type="entry name" value="DNA-bd_HTH_TetR-type_CS"/>
</dbReference>
<keyword evidence="3" id="KW-1185">Reference proteome</keyword>
<reference evidence="2 3" key="1">
    <citation type="submission" date="2016-12" db="EMBL/GenBank/DDBJ databases">
        <title>The new phylogeny of genus Mycobacterium.</title>
        <authorList>
            <person name="Tortoli E."/>
            <person name="Trovato A."/>
            <person name="Cirillo D.M."/>
        </authorList>
    </citation>
    <scope>NUCLEOTIDE SEQUENCE [LARGE SCALE GENOMIC DNA]</scope>
    <source>
        <strain evidence="2 3">DSM 45130</strain>
    </source>
</reference>